<name>A0A1F7VEY6_9BACT</name>
<dbReference type="CDD" id="cd12952">
    <property type="entry name" value="MMP_ACEL2062"/>
    <property type="match status" value="1"/>
</dbReference>
<protein>
    <recommendedName>
        <fullName evidence="3">Metallopeptidase family protein</fullName>
    </recommendedName>
</protein>
<dbReference type="SUPFAM" id="SSF55486">
    <property type="entry name" value="Metalloproteases ('zincins'), catalytic domain"/>
    <property type="match status" value="1"/>
</dbReference>
<evidence type="ECO:0000313" key="2">
    <source>
        <dbReference type="Proteomes" id="UP000178264"/>
    </source>
</evidence>
<evidence type="ECO:0008006" key="3">
    <source>
        <dbReference type="Google" id="ProtNLM"/>
    </source>
</evidence>
<dbReference type="Gene3D" id="3.30.2010.20">
    <property type="match status" value="1"/>
</dbReference>
<organism evidence="1 2">
    <name type="scientific">Candidatus Uhrbacteria bacterium RIFCSPLOWO2_02_FULL_49_11</name>
    <dbReference type="NCBI Taxonomy" id="1802409"/>
    <lineage>
        <taxon>Bacteria</taxon>
        <taxon>Candidatus Uhriibacteriota</taxon>
    </lineage>
</organism>
<sequence length="130" mass="14941">MTQEAFEQLVREEVQRLPKRFRRKIKNCAFFVALGPTREQLRSARVRAGSTLLALYEGVPQLHRTIATGAALPDRITLFQNPLEALAGNPLDLGLLRKAVRDTVWHEVAHHFGFEEHEVRAMERTKRRST</sequence>
<gene>
    <name evidence="1" type="ORF">A3I42_02275</name>
</gene>
<reference evidence="1 2" key="1">
    <citation type="journal article" date="2016" name="Nat. Commun.">
        <title>Thousands of microbial genomes shed light on interconnected biogeochemical processes in an aquifer system.</title>
        <authorList>
            <person name="Anantharaman K."/>
            <person name="Brown C.T."/>
            <person name="Hug L.A."/>
            <person name="Sharon I."/>
            <person name="Castelle C.J."/>
            <person name="Probst A.J."/>
            <person name="Thomas B.C."/>
            <person name="Singh A."/>
            <person name="Wilkins M.J."/>
            <person name="Karaoz U."/>
            <person name="Brodie E.L."/>
            <person name="Williams K.H."/>
            <person name="Hubbard S.S."/>
            <person name="Banfield J.F."/>
        </authorList>
    </citation>
    <scope>NUCLEOTIDE SEQUENCE [LARGE SCALE GENOMIC DNA]</scope>
</reference>
<proteinExistence type="predicted"/>
<dbReference type="AlphaFoldDB" id="A0A1F7VEY6"/>
<dbReference type="Pfam" id="PF06262">
    <property type="entry name" value="Zincin_1"/>
    <property type="match status" value="1"/>
</dbReference>
<dbReference type="InterPro" id="IPR010428">
    <property type="entry name" value="Zincin_1"/>
</dbReference>
<accession>A0A1F7VEY6</accession>
<evidence type="ECO:0000313" key="1">
    <source>
        <dbReference type="EMBL" id="OGL88678.1"/>
    </source>
</evidence>
<dbReference type="EMBL" id="MGER01000017">
    <property type="protein sequence ID" value="OGL88678.1"/>
    <property type="molecule type" value="Genomic_DNA"/>
</dbReference>
<dbReference type="InterPro" id="IPR038555">
    <property type="entry name" value="Zincin_1_sf"/>
</dbReference>
<dbReference type="Proteomes" id="UP000178264">
    <property type="component" value="Unassembled WGS sequence"/>
</dbReference>
<comment type="caution">
    <text evidence="1">The sequence shown here is derived from an EMBL/GenBank/DDBJ whole genome shotgun (WGS) entry which is preliminary data.</text>
</comment>